<dbReference type="CDD" id="cd06259">
    <property type="entry name" value="YdcF-like"/>
    <property type="match status" value="1"/>
</dbReference>
<name>A0ABQ5Z595_9SPHN</name>
<dbReference type="Gene3D" id="3.40.50.620">
    <property type="entry name" value="HUPs"/>
    <property type="match status" value="1"/>
</dbReference>
<gene>
    <name evidence="2" type="ORF">GCM10007925_05160</name>
</gene>
<dbReference type="RefSeq" id="WP_029941648.1">
    <property type="nucleotide sequence ID" value="NZ_BSOO01000003.1"/>
</dbReference>
<dbReference type="PANTHER" id="PTHR30336:SF4">
    <property type="entry name" value="ENVELOPE BIOGENESIS FACTOR ELYC"/>
    <property type="match status" value="1"/>
</dbReference>
<sequence length="176" mass="19687">MTIRLSALLLLLYALGFVLFGVSLDKPAGAERTDAIVVLTGGKGRLERGMAVLKQGRAKRLLVAGADPSVTRADLARRLGPGTLSTLRCCVDLGSESVDTRSNAEEARRWMRRRGYTSLRLVTSDWHMRRAAYEFHQDLPDARIVIDAVETHPSLFTLFAEYNKYLLRRAALWLDI</sequence>
<organism evidence="2 3">
    <name type="scientific">Sphingomonas astaxanthinifaciens DSM 22298</name>
    <dbReference type="NCBI Taxonomy" id="1123267"/>
    <lineage>
        <taxon>Bacteria</taxon>
        <taxon>Pseudomonadati</taxon>
        <taxon>Pseudomonadota</taxon>
        <taxon>Alphaproteobacteria</taxon>
        <taxon>Sphingomonadales</taxon>
        <taxon>Sphingomonadaceae</taxon>
        <taxon>Sphingomonas</taxon>
    </lineage>
</organism>
<dbReference type="Proteomes" id="UP001156703">
    <property type="component" value="Unassembled WGS sequence"/>
</dbReference>
<dbReference type="EMBL" id="BSOO01000003">
    <property type="protein sequence ID" value="GLR46805.1"/>
    <property type="molecule type" value="Genomic_DNA"/>
</dbReference>
<evidence type="ECO:0000313" key="2">
    <source>
        <dbReference type="EMBL" id="GLR46805.1"/>
    </source>
</evidence>
<evidence type="ECO:0000259" key="1">
    <source>
        <dbReference type="Pfam" id="PF02698"/>
    </source>
</evidence>
<dbReference type="PANTHER" id="PTHR30336">
    <property type="entry name" value="INNER MEMBRANE PROTEIN, PROBABLE PERMEASE"/>
    <property type="match status" value="1"/>
</dbReference>
<feature type="domain" description="DUF218" evidence="1">
    <location>
        <begin position="34"/>
        <end position="141"/>
    </location>
</feature>
<dbReference type="InterPro" id="IPR003848">
    <property type="entry name" value="DUF218"/>
</dbReference>
<proteinExistence type="predicted"/>
<protein>
    <recommendedName>
        <fullName evidence="1">DUF218 domain-containing protein</fullName>
    </recommendedName>
</protein>
<keyword evidence="3" id="KW-1185">Reference proteome</keyword>
<evidence type="ECO:0000313" key="3">
    <source>
        <dbReference type="Proteomes" id="UP001156703"/>
    </source>
</evidence>
<accession>A0ABQ5Z595</accession>
<comment type="caution">
    <text evidence="2">The sequence shown here is derived from an EMBL/GenBank/DDBJ whole genome shotgun (WGS) entry which is preliminary data.</text>
</comment>
<reference evidence="3" key="1">
    <citation type="journal article" date="2019" name="Int. J. Syst. Evol. Microbiol.">
        <title>The Global Catalogue of Microorganisms (GCM) 10K type strain sequencing project: providing services to taxonomists for standard genome sequencing and annotation.</title>
        <authorList>
            <consortium name="The Broad Institute Genomics Platform"/>
            <consortium name="The Broad Institute Genome Sequencing Center for Infectious Disease"/>
            <person name="Wu L."/>
            <person name="Ma J."/>
        </authorList>
    </citation>
    <scope>NUCLEOTIDE SEQUENCE [LARGE SCALE GENOMIC DNA]</scope>
    <source>
        <strain evidence="3">NBRC 102146</strain>
    </source>
</reference>
<dbReference type="Pfam" id="PF02698">
    <property type="entry name" value="DUF218"/>
    <property type="match status" value="1"/>
</dbReference>
<dbReference type="InterPro" id="IPR014729">
    <property type="entry name" value="Rossmann-like_a/b/a_fold"/>
</dbReference>
<dbReference type="InterPro" id="IPR051599">
    <property type="entry name" value="Cell_Envelope_Assoc"/>
</dbReference>